<evidence type="ECO:0000256" key="5">
    <source>
        <dbReference type="ARBA" id="ARBA00023136"/>
    </source>
</evidence>
<dbReference type="RefSeq" id="WP_197006905.1">
    <property type="nucleotide sequence ID" value="NZ_BONS01000006.1"/>
</dbReference>
<dbReference type="EMBL" id="JADOUF010000001">
    <property type="protein sequence ID" value="MBG6140354.1"/>
    <property type="molecule type" value="Genomic_DNA"/>
</dbReference>
<feature type="transmembrane region" description="Helical" evidence="6">
    <location>
        <begin position="53"/>
        <end position="73"/>
    </location>
</feature>
<evidence type="ECO:0000256" key="6">
    <source>
        <dbReference type="SAM" id="Phobius"/>
    </source>
</evidence>
<keyword evidence="5 6" id="KW-0472">Membrane</keyword>
<proteinExistence type="inferred from homology"/>
<comment type="caution">
    <text evidence="8">The sequence shown here is derived from an EMBL/GenBank/DDBJ whole genome shotgun (WGS) entry which is preliminary data.</text>
</comment>
<gene>
    <name evidence="8" type="ORF">IW245_006548</name>
</gene>
<dbReference type="Proteomes" id="UP000622552">
    <property type="component" value="Unassembled WGS sequence"/>
</dbReference>
<organism evidence="8 9">
    <name type="scientific">Longispora fulva</name>
    <dbReference type="NCBI Taxonomy" id="619741"/>
    <lineage>
        <taxon>Bacteria</taxon>
        <taxon>Bacillati</taxon>
        <taxon>Actinomycetota</taxon>
        <taxon>Actinomycetes</taxon>
        <taxon>Micromonosporales</taxon>
        <taxon>Micromonosporaceae</taxon>
        <taxon>Longispora</taxon>
    </lineage>
</organism>
<reference evidence="8" key="1">
    <citation type="submission" date="2020-11" db="EMBL/GenBank/DDBJ databases">
        <title>Sequencing the genomes of 1000 actinobacteria strains.</title>
        <authorList>
            <person name="Klenk H.-P."/>
        </authorList>
    </citation>
    <scope>NUCLEOTIDE SEQUENCE</scope>
    <source>
        <strain evidence="8">DSM 45356</strain>
    </source>
</reference>
<feature type="transmembrane region" description="Helical" evidence="6">
    <location>
        <begin position="85"/>
        <end position="104"/>
    </location>
</feature>
<feature type="transmembrane region" description="Helical" evidence="6">
    <location>
        <begin position="20"/>
        <end position="41"/>
    </location>
</feature>
<protein>
    <submittedName>
        <fullName evidence="8">Putative flippase GtrA</fullName>
    </submittedName>
</protein>
<name>A0A8J7GWT1_9ACTN</name>
<evidence type="ECO:0000259" key="7">
    <source>
        <dbReference type="Pfam" id="PF04138"/>
    </source>
</evidence>
<evidence type="ECO:0000256" key="3">
    <source>
        <dbReference type="ARBA" id="ARBA00022692"/>
    </source>
</evidence>
<dbReference type="GO" id="GO:0000271">
    <property type="term" value="P:polysaccharide biosynthetic process"/>
    <property type="evidence" value="ECO:0007669"/>
    <property type="project" value="InterPro"/>
</dbReference>
<evidence type="ECO:0000256" key="1">
    <source>
        <dbReference type="ARBA" id="ARBA00004141"/>
    </source>
</evidence>
<dbReference type="InterPro" id="IPR051401">
    <property type="entry name" value="GtrA_CellWall_Glycosyl"/>
</dbReference>
<evidence type="ECO:0000256" key="2">
    <source>
        <dbReference type="ARBA" id="ARBA00009399"/>
    </source>
</evidence>
<keyword evidence="4 6" id="KW-1133">Transmembrane helix</keyword>
<evidence type="ECO:0000256" key="4">
    <source>
        <dbReference type="ARBA" id="ARBA00022989"/>
    </source>
</evidence>
<feature type="domain" description="GtrA/DPMS transmembrane" evidence="7">
    <location>
        <begin position="21"/>
        <end position="142"/>
    </location>
</feature>
<dbReference type="PANTHER" id="PTHR38459:SF1">
    <property type="entry name" value="PROPHAGE BACTOPRENOL-LINKED GLUCOSE TRANSLOCASE HOMOLOG"/>
    <property type="match status" value="1"/>
</dbReference>
<keyword evidence="3 6" id="KW-0812">Transmembrane</keyword>
<sequence>MRRILNLIPERWHGLAREVAKFGVVGVFNTIVSLGVGNLLLHTVLQHGEVKASTAGSLVATIFAYLMNRFWTYRHRPSASLRREYALFFFFNAVGMGISALVTYGTKYGLGFDGAAAYNAAQVVGLVLGTLFRFWAYRTFVFRQAPAAVDPSPEMAGTR</sequence>
<dbReference type="PANTHER" id="PTHR38459">
    <property type="entry name" value="PROPHAGE BACTOPRENOL-LINKED GLUCOSE TRANSLOCASE HOMOLOG"/>
    <property type="match status" value="1"/>
</dbReference>
<accession>A0A8J7GWT1</accession>
<comment type="subcellular location">
    <subcellularLocation>
        <location evidence="1">Membrane</location>
        <topology evidence="1">Multi-pass membrane protein</topology>
    </subcellularLocation>
</comment>
<dbReference type="Pfam" id="PF04138">
    <property type="entry name" value="GtrA_DPMS_TM"/>
    <property type="match status" value="1"/>
</dbReference>
<evidence type="ECO:0000313" key="9">
    <source>
        <dbReference type="Proteomes" id="UP000622552"/>
    </source>
</evidence>
<dbReference type="AlphaFoldDB" id="A0A8J7GWT1"/>
<keyword evidence="9" id="KW-1185">Reference proteome</keyword>
<evidence type="ECO:0000313" key="8">
    <source>
        <dbReference type="EMBL" id="MBG6140354.1"/>
    </source>
</evidence>
<dbReference type="InterPro" id="IPR007267">
    <property type="entry name" value="GtrA_DPMS_TM"/>
</dbReference>
<dbReference type="GO" id="GO:0005886">
    <property type="term" value="C:plasma membrane"/>
    <property type="evidence" value="ECO:0007669"/>
    <property type="project" value="TreeGrafter"/>
</dbReference>
<comment type="similarity">
    <text evidence="2">Belongs to the GtrA family.</text>
</comment>
<feature type="transmembrane region" description="Helical" evidence="6">
    <location>
        <begin position="116"/>
        <end position="136"/>
    </location>
</feature>